<comment type="caution">
    <text evidence="2">The sequence shown here is derived from an EMBL/GenBank/DDBJ whole genome shotgun (WGS) entry which is preliminary data.</text>
</comment>
<sequence>SHITELSSHDRFLRDTENIKDLDGEELQAWVNAMDDYALYGVNVEVSGRYKPTLKDAVSLQSLPLSKTKGPEQTVPVTKLKKFRIPAAAATVVLIAVSLFLFLSTPVAKAVDLSQVYEAITKIKNVCISSFVPDRPAPTRREWVSRGLNIRLQKTQKQVVLFDLQNKIRKIKDLSTDSVQTTPITGDFLAKVESFIAGSFGLLPFPDITDVPENATWKQVADENIEAIVPGTKVYDFIWTIEKPDIELHKWRFFIDPGTKLPKRVETYSKAPSEENYTILEYYEVVTYHTDREIQAVIQSVFD</sequence>
<gene>
    <name evidence="2" type="ORF">S03H2_15518</name>
</gene>
<protein>
    <submittedName>
        <fullName evidence="2">Uncharacterized protein</fullName>
    </submittedName>
</protein>
<keyword evidence="1" id="KW-0812">Transmembrane</keyword>
<organism evidence="2">
    <name type="scientific">marine sediment metagenome</name>
    <dbReference type="NCBI Taxonomy" id="412755"/>
    <lineage>
        <taxon>unclassified sequences</taxon>
        <taxon>metagenomes</taxon>
        <taxon>ecological metagenomes</taxon>
    </lineage>
</organism>
<reference evidence="2" key="1">
    <citation type="journal article" date="2014" name="Front. Microbiol.">
        <title>High frequency of phylogenetically diverse reductive dehalogenase-homologous genes in deep subseafloor sedimentary metagenomes.</title>
        <authorList>
            <person name="Kawai M."/>
            <person name="Futagami T."/>
            <person name="Toyoda A."/>
            <person name="Takaki Y."/>
            <person name="Nishi S."/>
            <person name="Hori S."/>
            <person name="Arai W."/>
            <person name="Tsubouchi T."/>
            <person name="Morono Y."/>
            <person name="Uchiyama I."/>
            <person name="Ito T."/>
            <person name="Fujiyama A."/>
            <person name="Inagaki F."/>
            <person name="Takami H."/>
        </authorList>
    </citation>
    <scope>NUCLEOTIDE SEQUENCE</scope>
    <source>
        <strain evidence="2">Expedition CK06-06</strain>
    </source>
</reference>
<evidence type="ECO:0000256" key="1">
    <source>
        <dbReference type="SAM" id="Phobius"/>
    </source>
</evidence>
<feature type="non-terminal residue" evidence="2">
    <location>
        <position position="1"/>
    </location>
</feature>
<proteinExistence type="predicted"/>
<feature type="transmembrane region" description="Helical" evidence="1">
    <location>
        <begin position="85"/>
        <end position="103"/>
    </location>
</feature>
<evidence type="ECO:0000313" key="2">
    <source>
        <dbReference type="EMBL" id="GAH33945.1"/>
    </source>
</evidence>
<dbReference type="EMBL" id="BARU01007896">
    <property type="protein sequence ID" value="GAH33945.1"/>
    <property type="molecule type" value="Genomic_DNA"/>
</dbReference>
<keyword evidence="1" id="KW-0472">Membrane</keyword>
<dbReference type="AlphaFoldDB" id="X1FN57"/>
<keyword evidence="1" id="KW-1133">Transmembrane helix</keyword>
<accession>X1FN57</accession>
<name>X1FN57_9ZZZZ</name>